<comment type="caution">
    <text evidence="3">The sequence shown here is derived from an EMBL/GenBank/DDBJ whole genome shotgun (WGS) entry which is preliminary data.</text>
</comment>
<name>A0A921MC40_9MICO</name>
<evidence type="ECO:0000313" key="3">
    <source>
        <dbReference type="EMBL" id="HJG79298.1"/>
    </source>
</evidence>
<dbReference type="SUPFAM" id="SSF52402">
    <property type="entry name" value="Adenine nucleotide alpha hydrolases-like"/>
    <property type="match status" value="1"/>
</dbReference>
<dbReference type="Pfam" id="PF00582">
    <property type="entry name" value="Usp"/>
    <property type="match status" value="1"/>
</dbReference>
<reference evidence="3" key="2">
    <citation type="submission" date="2021-09" db="EMBL/GenBank/DDBJ databases">
        <authorList>
            <person name="Gilroy R."/>
        </authorList>
    </citation>
    <scope>NUCLEOTIDE SEQUENCE</scope>
    <source>
        <strain evidence="3">ChiGjej5B5-7349</strain>
    </source>
</reference>
<dbReference type="PANTHER" id="PTHR46268">
    <property type="entry name" value="STRESS RESPONSE PROTEIN NHAX"/>
    <property type="match status" value="1"/>
</dbReference>
<evidence type="ECO:0000259" key="2">
    <source>
        <dbReference type="Pfam" id="PF00582"/>
    </source>
</evidence>
<dbReference type="AlphaFoldDB" id="A0A921MC40"/>
<dbReference type="Proteomes" id="UP000784435">
    <property type="component" value="Unassembled WGS sequence"/>
</dbReference>
<dbReference type="InterPro" id="IPR006015">
    <property type="entry name" value="Universal_stress_UspA"/>
</dbReference>
<dbReference type="InterPro" id="IPR014729">
    <property type="entry name" value="Rossmann-like_a/b/a_fold"/>
</dbReference>
<dbReference type="CDD" id="cd00293">
    <property type="entry name" value="USP-like"/>
    <property type="match status" value="1"/>
</dbReference>
<accession>A0A921MC40</accession>
<evidence type="ECO:0000313" key="4">
    <source>
        <dbReference type="Proteomes" id="UP000784435"/>
    </source>
</evidence>
<reference evidence="3" key="1">
    <citation type="journal article" date="2021" name="PeerJ">
        <title>Extensive microbial diversity within the chicken gut microbiome revealed by metagenomics and culture.</title>
        <authorList>
            <person name="Gilroy R."/>
            <person name="Ravi A."/>
            <person name="Getino M."/>
            <person name="Pursley I."/>
            <person name="Horton D.L."/>
            <person name="Alikhan N.F."/>
            <person name="Baker D."/>
            <person name="Gharbi K."/>
            <person name="Hall N."/>
            <person name="Watson M."/>
            <person name="Adriaenssens E.M."/>
            <person name="Foster-Nyarko E."/>
            <person name="Jarju S."/>
            <person name="Secka A."/>
            <person name="Antonio M."/>
            <person name="Oren A."/>
            <person name="Chaudhuri R.R."/>
            <person name="La Ragione R."/>
            <person name="Hildebrand F."/>
            <person name="Pallen M.J."/>
        </authorList>
    </citation>
    <scope>NUCLEOTIDE SEQUENCE</scope>
    <source>
        <strain evidence="3">ChiGjej5B5-7349</strain>
    </source>
</reference>
<proteinExistence type="inferred from homology"/>
<protein>
    <submittedName>
        <fullName evidence="3">Universal stress protein</fullName>
    </submittedName>
</protein>
<organism evidence="3 4">
    <name type="scientific">Brevibacterium senegalense</name>
    <dbReference type="NCBI Taxonomy" id="1033736"/>
    <lineage>
        <taxon>Bacteria</taxon>
        <taxon>Bacillati</taxon>
        <taxon>Actinomycetota</taxon>
        <taxon>Actinomycetes</taxon>
        <taxon>Micrococcales</taxon>
        <taxon>Brevibacteriaceae</taxon>
        <taxon>Brevibacterium</taxon>
    </lineage>
</organism>
<comment type="similarity">
    <text evidence="1">Belongs to the universal stress protein A family.</text>
</comment>
<evidence type="ECO:0000256" key="1">
    <source>
        <dbReference type="ARBA" id="ARBA00008791"/>
    </source>
</evidence>
<feature type="domain" description="UspA" evidence="2">
    <location>
        <begin position="2"/>
        <end position="128"/>
    </location>
</feature>
<dbReference type="EMBL" id="DYUK01000063">
    <property type="protein sequence ID" value="HJG79298.1"/>
    <property type="molecule type" value="Genomic_DNA"/>
</dbReference>
<dbReference type="PRINTS" id="PR01438">
    <property type="entry name" value="UNVRSLSTRESS"/>
</dbReference>
<dbReference type="PANTHER" id="PTHR46268:SF6">
    <property type="entry name" value="UNIVERSAL STRESS PROTEIN UP12"/>
    <property type="match status" value="1"/>
</dbReference>
<dbReference type="InterPro" id="IPR006016">
    <property type="entry name" value="UspA"/>
</dbReference>
<sequence>MTIVVGYTATPSARAALDQAIAIASQDGQRLVVVTGARERGQRDSRRLGEEQRAELDGLLESTGLEVVRVSPETEDEPAEQILDAARTHAADLIVIGVRRRSPVGKFLLGSAAQRILLEADCPVLAVKASA</sequence>
<gene>
    <name evidence="3" type="ORF">K8V08_02670</name>
</gene>
<dbReference type="Gene3D" id="3.40.50.620">
    <property type="entry name" value="HUPs"/>
    <property type="match status" value="1"/>
</dbReference>